<proteinExistence type="predicted"/>
<accession>A0A8J5EV43</accession>
<gene>
    <name evidence="2" type="ORF">ZIOFF_068724</name>
</gene>
<organism evidence="2 3">
    <name type="scientific">Zingiber officinale</name>
    <name type="common">Ginger</name>
    <name type="synonym">Amomum zingiber</name>
    <dbReference type="NCBI Taxonomy" id="94328"/>
    <lineage>
        <taxon>Eukaryota</taxon>
        <taxon>Viridiplantae</taxon>
        <taxon>Streptophyta</taxon>
        <taxon>Embryophyta</taxon>
        <taxon>Tracheophyta</taxon>
        <taxon>Spermatophyta</taxon>
        <taxon>Magnoliopsida</taxon>
        <taxon>Liliopsida</taxon>
        <taxon>Zingiberales</taxon>
        <taxon>Zingiberaceae</taxon>
        <taxon>Zingiber</taxon>
    </lineage>
</organism>
<feature type="region of interest" description="Disordered" evidence="1">
    <location>
        <begin position="1"/>
        <end position="28"/>
    </location>
</feature>
<evidence type="ECO:0000313" key="2">
    <source>
        <dbReference type="EMBL" id="KAG6474783.1"/>
    </source>
</evidence>
<comment type="caution">
    <text evidence="2">The sequence shown here is derived from an EMBL/GenBank/DDBJ whole genome shotgun (WGS) entry which is preliminary data.</text>
</comment>
<protein>
    <submittedName>
        <fullName evidence="2">Uncharacterized protein</fullName>
    </submittedName>
</protein>
<evidence type="ECO:0000313" key="3">
    <source>
        <dbReference type="Proteomes" id="UP000734854"/>
    </source>
</evidence>
<name>A0A8J5EV43_ZINOF</name>
<sequence length="168" mass="18466">MRHGPGQTGLSPSPAPHSKGLGPDPSLRTLLQTTTRTDSTAKFSSWADPGSLAVTRGILSENGGDVVPSRRPTPSCPDCRLLPLLTVCRGLQGPIFRSAPTNRRGMEEQRRRCHDTQAGVPSATRPRAQLAFKDSMVHEILQFTPSIAFHYVLHRCKSRDIHCRESFD</sequence>
<keyword evidence="3" id="KW-1185">Reference proteome</keyword>
<evidence type="ECO:0000256" key="1">
    <source>
        <dbReference type="SAM" id="MobiDB-lite"/>
    </source>
</evidence>
<dbReference type="Proteomes" id="UP000734854">
    <property type="component" value="Unassembled WGS sequence"/>
</dbReference>
<feature type="region of interest" description="Disordered" evidence="1">
    <location>
        <begin position="98"/>
        <end position="124"/>
    </location>
</feature>
<dbReference type="EMBL" id="JACMSC010000019">
    <property type="protein sequence ID" value="KAG6474783.1"/>
    <property type="molecule type" value="Genomic_DNA"/>
</dbReference>
<reference evidence="2 3" key="1">
    <citation type="submission" date="2020-08" db="EMBL/GenBank/DDBJ databases">
        <title>Plant Genome Project.</title>
        <authorList>
            <person name="Zhang R.-G."/>
        </authorList>
    </citation>
    <scope>NUCLEOTIDE SEQUENCE [LARGE SCALE GENOMIC DNA]</scope>
    <source>
        <tissue evidence="2">Rhizome</tissue>
    </source>
</reference>
<dbReference type="AlphaFoldDB" id="A0A8J5EV43"/>